<dbReference type="EC" id="3.2.1.20" evidence="8"/>
<dbReference type="GO" id="GO:0005975">
    <property type="term" value="P:carbohydrate metabolic process"/>
    <property type="evidence" value="ECO:0007669"/>
    <property type="project" value="InterPro"/>
</dbReference>
<dbReference type="KEGG" id="pis:Pisl_1794"/>
<comment type="similarity">
    <text evidence="1 4">Belongs to the glycosyl hydrolase 31 family.</text>
</comment>
<dbReference type="InterPro" id="IPR053497">
    <property type="entry name" value="GH31_Enzymes"/>
</dbReference>
<accession>A1RVG1</accession>
<dbReference type="Gene3D" id="2.60.40.1760">
    <property type="entry name" value="glycosyl hydrolase (family 31)"/>
    <property type="match status" value="1"/>
</dbReference>
<dbReference type="Pfam" id="PF21365">
    <property type="entry name" value="Glyco_hydro_31_3rd"/>
    <property type="match status" value="1"/>
</dbReference>
<dbReference type="CDD" id="cd14752">
    <property type="entry name" value="GH31_N"/>
    <property type="match status" value="1"/>
</dbReference>
<evidence type="ECO:0000259" key="6">
    <source>
        <dbReference type="Pfam" id="PF13802"/>
    </source>
</evidence>
<dbReference type="Gene3D" id="3.20.20.80">
    <property type="entry name" value="Glycosidases"/>
    <property type="match status" value="1"/>
</dbReference>
<dbReference type="NCBIfam" id="NF040948">
    <property type="entry name" value="alpha_gluc_MalA"/>
    <property type="match status" value="1"/>
</dbReference>
<dbReference type="Proteomes" id="UP000002595">
    <property type="component" value="Chromosome"/>
</dbReference>
<dbReference type="AlphaFoldDB" id="A1RVG1"/>
<dbReference type="OrthoDB" id="27033at2157"/>
<dbReference type="InterPro" id="IPR013780">
    <property type="entry name" value="Glyco_hydro_b"/>
</dbReference>
<dbReference type="SUPFAM" id="SSF74650">
    <property type="entry name" value="Galactose mutarotase-like"/>
    <property type="match status" value="1"/>
</dbReference>
<evidence type="ECO:0000313" key="9">
    <source>
        <dbReference type="Proteomes" id="UP000002595"/>
    </source>
</evidence>
<dbReference type="RefSeq" id="WP_011763518.1">
    <property type="nucleotide sequence ID" value="NC_008701.1"/>
</dbReference>
<evidence type="ECO:0000256" key="2">
    <source>
        <dbReference type="ARBA" id="ARBA00022801"/>
    </source>
</evidence>
<keyword evidence="3 4" id="KW-0326">Glycosidase</keyword>
<name>A1RVG1_PYRIL</name>
<dbReference type="GO" id="GO:0030246">
    <property type="term" value="F:carbohydrate binding"/>
    <property type="evidence" value="ECO:0007669"/>
    <property type="project" value="InterPro"/>
</dbReference>
<evidence type="ECO:0000313" key="8">
    <source>
        <dbReference type="EMBL" id="ABL88943.1"/>
    </source>
</evidence>
<dbReference type="InterPro" id="IPR030458">
    <property type="entry name" value="Glyco_hydro_31_AS"/>
</dbReference>
<dbReference type="eggNOG" id="arCOG03663">
    <property type="taxonomic scope" value="Archaea"/>
</dbReference>
<dbReference type="PANTHER" id="PTHR22762:SF120">
    <property type="entry name" value="HETEROGLYCAN GLUCOSIDASE 1"/>
    <property type="match status" value="1"/>
</dbReference>
<dbReference type="PROSITE" id="PS00129">
    <property type="entry name" value="GLYCOSYL_HYDROL_F31_1"/>
    <property type="match status" value="1"/>
</dbReference>
<gene>
    <name evidence="8" type="ordered locus">Pisl_1794</name>
</gene>
<protein>
    <submittedName>
        <fullName evidence="8">Alpha-glucosidase</fullName>
        <ecNumber evidence="8">3.2.1.20</ecNumber>
    </submittedName>
</protein>
<dbReference type="Pfam" id="PF13802">
    <property type="entry name" value="Gal_mutarotas_2"/>
    <property type="match status" value="1"/>
</dbReference>
<dbReference type="CDD" id="cd06604">
    <property type="entry name" value="GH31_glucosidase_II_MalA"/>
    <property type="match status" value="1"/>
</dbReference>
<dbReference type="InterPro" id="IPR000322">
    <property type="entry name" value="Glyco_hydro_31_TIM"/>
</dbReference>
<evidence type="ECO:0000256" key="1">
    <source>
        <dbReference type="ARBA" id="ARBA00007806"/>
    </source>
</evidence>
<keyword evidence="9" id="KW-1185">Reference proteome</keyword>
<dbReference type="InterPro" id="IPR025887">
    <property type="entry name" value="Glyco_hydro_31_N_dom"/>
</dbReference>
<dbReference type="Pfam" id="PF01055">
    <property type="entry name" value="Glyco_hydro_31_2nd"/>
    <property type="match status" value="1"/>
</dbReference>
<dbReference type="InterPro" id="IPR048395">
    <property type="entry name" value="Glyco_hydro_31_C"/>
</dbReference>
<dbReference type="Gene3D" id="2.60.40.1180">
    <property type="entry name" value="Golgi alpha-mannosidase II"/>
    <property type="match status" value="1"/>
</dbReference>
<dbReference type="CAZy" id="GH31">
    <property type="family name" value="Glycoside Hydrolase Family 31"/>
</dbReference>
<evidence type="ECO:0000256" key="3">
    <source>
        <dbReference type="ARBA" id="ARBA00023295"/>
    </source>
</evidence>
<dbReference type="SUPFAM" id="SSF51445">
    <property type="entry name" value="(Trans)glycosidases"/>
    <property type="match status" value="1"/>
</dbReference>
<feature type="domain" description="Glycoside hydrolase family 31 TIM barrel" evidence="5">
    <location>
        <begin position="174"/>
        <end position="520"/>
    </location>
</feature>
<dbReference type="SUPFAM" id="SSF51011">
    <property type="entry name" value="Glycosyl hydrolase domain"/>
    <property type="match status" value="1"/>
</dbReference>
<dbReference type="InterPro" id="IPR017853">
    <property type="entry name" value="GH"/>
</dbReference>
<evidence type="ECO:0000259" key="5">
    <source>
        <dbReference type="Pfam" id="PF01055"/>
    </source>
</evidence>
<keyword evidence="2 4" id="KW-0378">Hydrolase</keyword>
<dbReference type="STRING" id="384616.Pisl_1794"/>
<dbReference type="PANTHER" id="PTHR22762">
    <property type="entry name" value="ALPHA-GLUCOSIDASE"/>
    <property type="match status" value="1"/>
</dbReference>
<proteinExistence type="inferred from homology"/>
<dbReference type="EMBL" id="CP000504">
    <property type="protein sequence ID" value="ABL88943.1"/>
    <property type="molecule type" value="Genomic_DNA"/>
</dbReference>
<dbReference type="GeneID" id="4617837"/>
<evidence type="ECO:0000256" key="4">
    <source>
        <dbReference type="RuleBase" id="RU361185"/>
    </source>
</evidence>
<feature type="domain" description="Glycosyl hydrolase family 31 C-terminal" evidence="7">
    <location>
        <begin position="529"/>
        <end position="611"/>
    </location>
</feature>
<dbReference type="HOGENOM" id="CLU_000631_7_2_2"/>
<dbReference type="GO" id="GO:0004558">
    <property type="term" value="F:alpha-1,4-glucosidase activity"/>
    <property type="evidence" value="ECO:0007669"/>
    <property type="project" value="UniProtKB-EC"/>
</dbReference>
<evidence type="ECO:0000259" key="7">
    <source>
        <dbReference type="Pfam" id="PF21365"/>
    </source>
</evidence>
<reference evidence="8" key="1">
    <citation type="submission" date="2006-12" db="EMBL/GenBank/DDBJ databases">
        <title>Complete sequence of Pyrobaculum islandicum DSM 4184.</title>
        <authorList>
            <person name="Copeland A."/>
            <person name="Lucas S."/>
            <person name="Lapidus A."/>
            <person name="Barry K."/>
            <person name="Detter J.C."/>
            <person name="Glavina del Rio T."/>
            <person name="Dalin E."/>
            <person name="Tice H."/>
            <person name="Pitluck S."/>
            <person name="Meincke L."/>
            <person name="Brettin T."/>
            <person name="Bruce D."/>
            <person name="Han C."/>
            <person name="Tapia R."/>
            <person name="Gilna P."/>
            <person name="Schmutz J."/>
            <person name="Larimer F."/>
            <person name="Land M."/>
            <person name="Hauser L."/>
            <person name="Kyrpides N."/>
            <person name="Mikhailova N."/>
            <person name="Cozen A.E."/>
            <person name="Fitz-Gibbon S.T."/>
            <person name="House C.H."/>
            <person name="Saltikov C."/>
            <person name="Lowe T."/>
            <person name="Richardson P."/>
        </authorList>
    </citation>
    <scope>NUCLEOTIDE SEQUENCE [LARGE SCALE GENOMIC DNA]</scope>
    <source>
        <strain evidence="8">DSM 4184</strain>
    </source>
</reference>
<organism evidence="8 9">
    <name type="scientific">Pyrobaculum islandicum (strain DSM 4184 / JCM 9189 / GEO3)</name>
    <dbReference type="NCBI Taxonomy" id="384616"/>
    <lineage>
        <taxon>Archaea</taxon>
        <taxon>Thermoproteota</taxon>
        <taxon>Thermoprotei</taxon>
        <taxon>Thermoproteales</taxon>
        <taxon>Thermoproteaceae</taxon>
        <taxon>Pyrobaculum</taxon>
    </lineage>
</organism>
<dbReference type="InterPro" id="IPR011013">
    <property type="entry name" value="Gal_mutarotase_sf_dom"/>
</dbReference>
<sequence length="687" mass="77455">MIELGRKSVKLTLGRQLLSFSLPTGDPTPLASFDGRALRAECCNINVELQIEQSAGGVVVHKRLGPREHVFGLGTRAYPPDRRRGRFILFNNDLYGYQLGMDPLYASIPLLVFIDGGIAVGIIINSPAYGVVDIGFSRYNEVVVEVEDKPELYILFGPTPLEVYNVYSEVTGKPFLLPKWALGVHLSRYSYEPQDAVLEVIKEVIQTAPLDAIYLDIDYMDSYKQFTWDLKKFPDPRGFVEELHTLGIHVVTIVDPYIKAEPRYKPFEKFLDCALVTENNEIYLGRGWPGLSILPDFLNPRCRELWASHIADFVTTYGIDGIWLDMNEPTVFNCDVVTSRSRIYAIAGATPHPLTREELYCKAPRGAYHLVEGVKTPHEKVRGLYPYFQAEATYNGLKSAGKEPFILSRSGYLGIQKYAALWTGDVPSTWEGLRLTLMTVLGLSASGVPYVGCDVGGFAGLGDYELVARWYQAAAFFPIYRIHRDKGTPDVEITRLPAKYRHMALEAIKMRIKFLPYLWHLVWEAHLYGHPIVRPLGLEFPDDEDTFKIYDEYMVGSYLLYAPIVDKGTRHRDVYLPRGIWLDLATGKAHLGPSWITSEADMPLYIRFGSAVPTEGELLIYGEGKWTIYTEGGPITIVRTGNRIETEWPNIHILGEKLVEIIISGKPRRAVTTKLGSYVAISHTKTQ</sequence>
<feature type="domain" description="Glycoside hydrolase family 31 N-terminal" evidence="6">
    <location>
        <begin position="57"/>
        <end position="133"/>
    </location>
</feature>